<dbReference type="Proteomes" id="UP000321225">
    <property type="component" value="Unassembled WGS sequence"/>
</dbReference>
<sequence>MRKMTRLGLISTAGASAAALAVAGFALPATAAETTDSTHESTSTTADFMSSIEGLQAWVSDTVLASGNDSAVGNVDGGLINAPVVEGPLVSDTLNGDVLSGNDTPVASGNEVAAPVGSGNDVSAPIDAPVGSGNDVSGNEVGSGNGNGNAVGSGNDSGVSVGDIGVSGDVDSLLGGILD</sequence>
<feature type="compositionally biased region" description="Gly residues" evidence="1">
    <location>
        <begin position="141"/>
        <end position="151"/>
    </location>
</feature>
<feature type="region of interest" description="Disordered" evidence="1">
    <location>
        <begin position="131"/>
        <end position="155"/>
    </location>
</feature>
<organism evidence="3 4">
    <name type="scientific">Microbacterium aerolatum</name>
    <dbReference type="NCBI Taxonomy" id="153731"/>
    <lineage>
        <taxon>Bacteria</taxon>
        <taxon>Bacillati</taxon>
        <taxon>Actinomycetota</taxon>
        <taxon>Actinomycetes</taxon>
        <taxon>Micrococcales</taxon>
        <taxon>Microbacteriaceae</taxon>
        <taxon>Microbacterium</taxon>
    </lineage>
</organism>
<accession>A0A511AKI5</accession>
<feature type="signal peptide" evidence="2">
    <location>
        <begin position="1"/>
        <end position="31"/>
    </location>
</feature>
<dbReference type="PROSITE" id="PS51318">
    <property type="entry name" value="TAT"/>
    <property type="match status" value="1"/>
</dbReference>
<keyword evidence="2" id="KW-0732">Signal</keyword>
<comment type="caution">
    <text evidence="3">The sequence shown here is derived from an EMBL/GenBank/DDBJ whole genome shotgun (WGS) entry which is preliminary data.</text>
</comment>
<feature type="compositionally biased region" description="Low complexity" evidence="1">
    <location>
        <begin position="131"/>
        <end position="140"/>
    </location>
</feature>
<name>A0A511AKI5_9MICO</name>
<evidence type="ECO:0000313" key="4">
    <source>
        <dbReference type="Proteomes" id="UP000321225"/>
    </source>
</evidence>
<proteinExistence type="predicted"/>
<gene>
    <name evidence="3" type="ORF">MAE01_25170</name>
</gene>
<evidence type="ECO:0000313" key="3">
    <source>
        <dbReference type="EMBL" id="GEK87341.1"/>
    </source>
</evidence>
<protein>
    <submittedName>
        <fullName evidence="3">Uncharacterized protein</fullName>
    </submittedName>
</protein>
<feature type="chain" id="PRO_5021917664" evidence="2">
    <location>
        <begin position="32"/>
        <end position="179"/>
    </location>
</feature>
<dbReference type="EMBL" id="BJUW01000012">
    <property type="protein sequence ID" value="GEK87341.1"/>
    <property type="molecule type" value="Genomic_DNA"/>
</dbReference>
<evidence type="ECO:0000256" key="1">
    <source>
        <dbReference type="SAM" id="MobiDB-lite"/>
    </source>
</evidence>
<evidence type="ECO:0000256" key="2">
    <source>
        <dbReference type="SAM" id="SignalP"/>
    </source>
</evidence>
<dbReference type="RefSeq" id="WP_147039919.1">
    <property type="nucleotide sequence ID" value="NZ_BJUW01000012.1"/>
</dbReference>
<dbReference type="AlphaFoldDB" id="A0A511AKI5"/>
<dbReference type="OrthoDB" id="5069181at2"/>
<reference evidence="3 4" key="1">
    <citation type="submission" date="2019-07" db="EMBL/GenBank/DDBJ databases">
        <title>Whole genome shotgun sequence of Microbacterium aerolatum NBRC 103071.</title>
        <authorList>
            <person name="Hosoyama A."/>
            <person name="Uohara A."/>
            <person name="Ohji S."/>
            <person name="Ichikawa N."/>
        </authorList>
    </citation>
    <scope>NUCLEOTIDE SEQUENCE [LARGE SCALE GENOMIC DNA]</scope>
    <source>
        <strain evidence="3 4">NBRC 103071</strain>
    </source>
</reference>
<keyword evidence="4" id="KW-1185">Reference proteome</keyword>
<dbReference type="InterPro" id="IPR006311">
    <property type="entry name" value="TAT_signal"/>
</dbReference>